<keyword evidence="4 8" id="KW-0449">Lipoprotein</keyword>
<keyword evidence="2 4" id="KW-0456">Lyase</keyword>
<dbReference type="PANTHER" id="PTHR34183">
    <property type="entry name" value="ENDOLYTIC PEPTIDOGLYCAN TRANSGLYCOSYLASE RLPA"/>
    <property type="match status" value="1"/>
</dbReference>
<reference evidence="8 9" key="1">
    <citation type="submission" date="2018-03" db="EMBL/GenBank/DDBJ databases">
        <title>Ahniella affigens gen. nov., sp. nov., a gammaproteobacterium isolated from sandy soil near a stream.</title>
        <authorList>
            <person name="Ko Y."/>
            <person name="Kim J.-H."/>
        </authorList>
    </citation>
    <scope>NUCLEOTIDE SEQUENCE [LARGE SCALE GENOMIC DNA]</scope>
    <source>
        <strain evidence="8 9">D13</strain>
    </source>
</reference>
<sequence>MNLAQRRRIALLLCGLVIISLTACGRRDEVKLPPPEPRDAQVDRGPAIPPDVSAVPDAVPTPEPLSVYGNRTPYVVLGRKYEVLPSSKGYRERGIASWYGEKFHGRLTSNRESYDMYKMTAAHKTLPLPTYARVTNLENGRTVVLRINDRGPFHENRLIDLSYAAAVKLGIHIKGTGMVEIEALDPDHPDLADLPPPPPPAGHTLFVQVGAYGSRDNARAMADRLEGLGFKDVFLDRVHTGGELLHRVRIGPLTQVEDADRIIAALAQAGLYSIRTTID</sequence>
<dbReference type="PANTHER" id="PTHR34183:SF1">
    <property type="entry name" value="ENDOLYTIC PEPTIDOGLYCAN TRANSGLYCOSYLASE RLPA"/>
    <property type="match status" value="1"/>
</dbReference>
<comment type="subcellular location">
    <subcellularLocation>
        <location evidence="4">Cell membrane</location>
        <topology evidence="4">Lipid-anchor</topology>
    </subcellularLocation>
</comment>
<comment type="function">
    <text evidence="4">Lytic transglycosylase with a strong preference for naked glycan strands that lack stem peptides.</text>
</comment>
<proteinExistence type="inferred from homology"/>
<dbReference type="Gene3D" id="3.30.70.1070">
    <property type="entry name" value="Sporulation related repeat"/>
    <property type="match status" value="1"/>
</dbReference>
<keyword evidence="4" id="KW-0564">Palmitate</keyword>
<dbReference type="Pfam" id="PF05036">
    <property type="entry name" value="SPOR"/>
    <property type="match status" value="1"/>
</dbReference>
<dbReference type="InterPro" id="IPR009009">
    <property type="entry name" value="RlpA-like_DPBB"/>
</dbReference>
<evidence type="ECO:0000256" key="6">
    <source>
        <dbReference type="SAM" id="MobiDB-lite"/>
    </source>
</evidence>
<evidence type="ECO:0000256" key="4">
    <source>
        <dbReference type="HAMAP-Rule" id="MF_02071"/>
    </source>
</evidence>
<dbReference type="RefSeq" id="WP_106890648.1">
    <property type="nucleotide sequence ID" value="NZ_CP027860.1"/>
</dbReference>
<dbReference type="GO" id="GO:0009279">
    <property type="term" value="C:cell outer membrane"/>
    <property type="evidence" value="ECO:0007669"/>
    <property type="project" value="TreeGrafter"/>
</dbReference>
<reference evidence="8 9" key="2">
    <citation type="submission" date="2018-03" db="EMBL/GenBank/DDBJ databases">
        <authorList>
            <person name="Keele B.F."/>
        </authorList>
    </citation>
    <scope>NUCLEOTIDE SEQUENCE [LARGE SCALE GENOMIC DNA]</scope>
    <source>
        <strain evidence="8 9">D13</strain>
    </source>
</reference>
<dbReference type="InterPro" id="IPR012997">
    <property type="entry name" value="RplA"/>
</dbReference>
<dbReference type="NCBIfam" id="TIGR00413">
    <property type="entry name" value="rlpA"/>
    <property type="match status" value="1"/>
</dbReference>
<evidence type="ECO:0000256" key="1">
    <source>
        <dbReference type="ARBA" id="ARBA00022729"/>
    </source>
</evidence>
<gene>
    <name evidence="4" type="primary">rlpA</name>
    <name evidence="8" type="ORF">C7S18_05670</name>
</gene>
<dbReference type="AlphaFoldDB" id="A0A2P1PPE8"/>
<dbReference type="Proteomes" id="UP000241074">
    <property type="component" value="Chromosome"/>
</dbReference>
<evidence type="ECO:0000313" key="8">
    <source>
        <dbReference type="EMBL" id="AVP96720.1"/>
    </source>
</evidence>
<evidence type="ECO:0000256" key="3">
    <source>
        <dbReference type="ARBA" id="ARBA00023316"/>
    </source>
</evidence>
<dbReference type="PROSITE" id="PS51257">
    <property type="entry name" value="PROKAR_LIPOPROTEIN"/>
    <property type="match status" value="1"/>
</dbReference>
<dbReference type="Gene3D" id="2.40.40.10">
    <property type="entry name" value="RlpA-like domain"/>
    <property type="match status" value="1"/>
</dbReference>
<dbReference type="GO" id="GO:0008932">
    <property type="term" value="F:lytic endotransglycosylase activity"/>
    <property type="evidence" value="ECO:0007669"/>
    <property type="project" value="UniProtKB-UniRule"/>
</dbReference>
<dbReference type="GO" id="GO:0071555">
    <property type="term" value="P:cell wall organization"/>
    <property type="evidence" value="ECO:0007669"/>
    <property type="project" value="UniProtKB-KW"/>
</dbReference>
<dbReference type="EC" id="4.2.2.-" evidence="4"/>
<keyword evidence="9" id="KW-1185">Reference proteome</keyword>
<feature type="domain" description="SPOR" evidence="7">
    <location>
        <begin position="199"/>
        <end position="279"/>
    </location>
</feature>
<protein>
    <recommendedName>
        <fullName evidence="4">Endolytic peptidoglycan transglycosylase RlpA</fullName>
        <ecNumber evidence="4">4.2.2.-</ecNumber>
    </recommendedName>
</protein>
<keyword evidence="4" id="KW-1003">Cell membrane</keyword>
<dbReference type="KEGG" id="xba:C7S18_05670"/>
<accession>A0A2P1PPE8</accession>
<dbReference type="InterPro" id="IPR036908">
    <property type="entry name" value="RlpA-like_sf"/>
</dbReference>
<dbReference type="SUPFAM" id="SSF110997">
    <property type="entry name" value="Sporulation related repeat"/>
    <property type="match status" value="1"/>
</dbReference>
<dbReference type="GO" id="GO:0005886">
    <property type="term" value="C:plasma membrane"/>
    <property type="evidence" value="ECO:0007669"/>
    <property type="project" value="UniProtKB-SubCell"/>
</dbReference>
<dbReference type="OrthoDB" id="9779128at2"/>
<evidence type="ECO:0000256" key="5">
    <source>
        <dbReference type="RuleBase" id="RU003495"/>
    </source>
</evidence>
<dbReference type="EMBL" id="CP027860">
    <property type="protein sequence ID" value="AVP96720.1"/>
    <property type="molecule type" value="Genomic_DNA"/>
</dbReference>
<keyword evidence="1" id="KW-0732">Signal</keyword>
<dbReference type="GO" id="GO:0000270">
    <property type="term" value="P:peptidoglycan metabolic process"/>
    <property type="evidence" value="ECO:0007669"/>
    <property type="project" value="UniProtKB-UniRule"/>
</dbReference>
<organism evidence="8 9">
    <name type="scientific">Ahniella affigens</name>
    <dbReference type="NCBI Taxonomy" id="2021234"/>
    <lineage>
        <taxon>Bacteria</taxon>
        <taxon>Pseudomonadati</taxon>
        <taxon>Pseudomonadota</taxon>
        <taxon>Gammaproteobacteria</taxon>
        <taxon>Lysobacterales</taxon>
        <taxon>Rhodanobacteraceae</taxon>
        <taxon>Ahniella</taxon>
    </lineage>
</organism>
<evidence type="ECO:0000313" key="9">
    <source>
        <dbReference type="Proteomes" id="UP000241074"/>
    </source>
</evidence>
<dbReference type="Pfam" id="PF03330">
    <property type="entry name" value="DPBB_1"/>
    <property type="match status" value="1"/>
</dbReference>
<evidence type="ECO:0000259" key="7">
    <source>
        <dbReference type="PROSITE" id="PS51724"/>
    </source>
</evidence>
<dbReference type="InterPro" id="IPR036680">
    <property type="entry name" value="SPOR-like_sf"/>
</dbReference>
<dbReference type="PROSITE" id="PS51724">
    <property type="entry name" value="SPOR"/>
    <property type="match status" value="1"/>
</dbReference>
<keyword evidence="3 4" id="KW-0961">Cell wall biogenesis/degradation</keyword>
<dbReference type="SUPFAM" id="SSF50685">
    <property type="entry name" value="Barwin-like endoglucanases"/>
    <property type="match status" value="1"/>
</dbReference>
<dbReference type="InterPro" id="IPR007730">
    <property type="entry name" value="SPOR-like_dom"/>
</dbReference>
<evidence type="ECO:0000256" key="2">
    <source>
        <dbReference type="ARBA" id="ARBA00023239"/>
    </source>
</evidence>
<dbReference type="GO" id="GO:0042834">
    <property type="term" value="F:peptidoglycan binding"/>
    <property type="evidence" value="ECO:0007669"/>
    <property type="project" value="InterPro"/>
</dbReference>
<dbReference type="InterPro" id="IPR034718">
    <property type="entry name" value="RlpA"/>
</dbReference>
<dbReference type="HAMAP" id="MF_02071">
    <property type="entry name" value="RlpA"/>
    <property type="match status" value="1"/>
</dbReference>
<dbReference type="CDD" id="cd22268">
    <property type="entry name" value="DPBB_RlpA-like"/>
    <property type="match status" value="1"/>
</dbReference>
<comment type="similarity">
    <text evidence="4 5">Belongs to the RlpA family.</text>
</comment>
<keyword evidence="4" id="KW-0472">Membrane</keyword>
<feature type="compositionally biased region" description="Basic and acidic residues" evidence="6">
    <location>
        <begin position="29"/>
        <end position="42"/>
    </location>
</feature>
<dbReference type="FunFam" id="2.40.40.10:FF:000003">
    <property type="entry name" value="Endolytic peptidoglycan transglycosylase RlpA"/>
    <property type="match status" value="1"/>
</dbReference>
<name>A0A2P1PPE8_9GAMM</name>
<feature type="region of interest" description="Disordered" evidence="6">
    <location>
        <begin position="29"/>
        <end position="54"/>
    </location>
</feature>